<feature type="domain" description="CHAT" evidence="2">
    <location>
        <begin position="836"/>
        <end position="1175"/>
    </location>
</feature>
<proteinExistence type="predicted"/>
<accession>E0XY51</accession>
<protein>
    <submittedName>
        <fullName evidence="3">FOG: tpr repeat-protein</fullName>
    </submittedName>
</protein>
<dbReference type="InterPro" id="IPR024983">
    <property type="entry name" value="CHAT_dom"/>
</dbReference>
<feature type="repeat" description="TPR" evidence="1">
    <location>
        <begin position="507"/>
        <end position="540"/>
    </location>
</feature>
<dbReference type="SMART" id="SM00028">
    <property type="entry name" value="TPR"/>
    <property type="match status" value="9"/>
</dbReference>
<dbReference type="Pfam" id="PF13424">
    <property type="entry name" value="TPR_12"/>
    <property type="match status" value="4"/>
</dbReference>
<dbReference type="InterPro" id="IPR053137">
    <property type="entry name" value="NLR-like"/>
</dbReference>
<organism evidence="3">
    <name type="scientific">uncultured delta proteobacterium HF0500_03A04</name>
    <dbReference type="NCBI Taxonomy" id="710834"/>
    <lineage>
        <taxon>Bacteria</taxon>
        <taxon>Deltaproteobacteria</taxon>
        <taxon>environmental samples</taxon>
    </lineage>
</organism>
<dbReference type="AlphaFoldDB" id="E0XY51"/>
<dbReference type="PROSITE" id="PS50005">
    <property type="entry name" value="TPR"/>
    <property type="match status" value="1"/>
</dbReference>
<dbReference type="EMBL" id="GU474917">
    <property type="protein sequence ID" value="ADI19342.1"/>
    <property type="molecule type" value="Genomic_DNA"/>
</dbReference>
<dbReference type="SUPFAM" id="SSF48452">
    <property type="entry name" value="TPR-like"/>
    <property type="match status" value="5"/>
</dbReference>
<dbReference type="PROSITE" id="PS00018">
    <property type="entry name" value="EF_HAND_1"/>
    <property type="match status" value="1"/>
</dbReference>
<dbReference type="Gene3D" id="1.25.40.10">
    <property type="entry name" value="Tetratricopeptide repeat domain"/>
    <property type="match status" value="3"/>
</dbReference>
<evidence type="ECO:0000313" key="3">
    <source>
        <dbReference type="EMBL" id="ADI19342.1"/>
    </source>
</evidence>
<reference evidence="3" key="1">
    <citation type="journal article" date="2011" name="Environ. Microbiol.">
        <title>Time-series analyses of Monterey Bay coastal microbial picoplankton using a 'genome proxy' microarray.</title>
        <authorList>
            <person name="Rich V.I."/>
            <person name="Pham V.D."/>
            <person name="Eppley J."/>
            <person name="Shi Y."/>
            <person name="DeLong E.F."/>
        </authorList>
    </citation>
    <scope>NUCLEOTIDE SEQUENCE</scope>
</reference>
<dbReference type="PANTHER" id="PTHR46082">
    <property type="entry name" value="ATP/GTP-BINDING PROTEIN-RELATED"/>
    <property type="match status" value="1"/>
</dbReference>
<evidence type="ECO:0000259" key="2">
    <source>
        <dbReference type="Pfam" id="PF12770"/>
    </source>
</evidence>
<keyword evidence="1" id="KW-0802">TPR repeat</keyword>
<name>E0XY51_9DELT</name>
<dbReference type="InterPro" id="IPR019734">
    <property type="entry name" value="TPR_rpt"/>
</dbReference>
<dbReference type="InterPro" id="IPR011990">
    <property type="entry name" value="TPR-like_helical_dom_sf"/>
</dbReference>
<sequence>MPSIPSHYFWRNVLALGLLLLTSLPLTGVAQDSTTDPLEQLASLQAQVEQLYQEGNLEQALSISTEMLFLAQDTLAPDDPGLVELTLGFQAQLLVEVGYLEEANQLYQETLGSLQEVLGPDDPLTLTTLDKYADFLEYVGEFTYAQELRSESHQRSIRSLGEPAPQTLTRLRALALNLETQQQLEAASSHLQTVLQGLDVALGSQHPETLSTLSAIARVQQLQGQLQKSLDSLKKLRTLQTEALGAEDYETLSTVEALAETHRQLGQYETAEALFTEVLAQVNIGLGQEDSLTIQATSHLAQLYEDTGRLKQALELHGQVYELDRKLLGDAHPNIATDLNNLASVNQRLGSYALAEQQFRSALQIMEDALGDDGSYAANIINLQNNLAQLLESQGLYDQAEPLFKQAFSNAQTKLGPEHPSTLALLNNLAFLYESQGDFERSELNYKTVIQLNRKVYGESHTHTLANLNNLGYLYLRDNRPQEALPLFTEVSQAWELQLGKTHQNTMKALNNLGRVHMQLEDYKQAEPLLTEALRRRTKVFTKRHPDTLRSMNDLGVLLGRMGKREEAVEQLQNTLALAEEVLGTSHPYTFETLNNLADLLEELDEFGSAHALRREGFARRNIFFDRVLWVAGDNTRQSYIGMHRPEQDAYLRLLLKQGEQGEDIALEVLNVSLQRKGLLLKITSETQQVVQMSNDPVLKTITTKLTETRKELASLTLAGPTPENRNVFASKIHTFEERVNALQLQLGQASQRFRESLKPMAPEEVVEQLANAALVDFLVYRNEDDTLQLLAVVVSDGELNIVNYGELEPIRELIEVVRETIQDEGSEDEDVMMAANELWVPLWEPLNEYLGEQESIYVAPDSVLNILPFDVLVDDEEEYLIQKYDLRLISSSRDLVAEQLPSAEGDIVIIAGPDYDSDEIINSPKAKEVSRKRSSSVAQGARMGSGLRGLRFDPLPGAEKEGEVIKKVMDEKALTTVIYARRDGEEQRLRTLSKPPSILHIATHGFFLKEEETLAKRIKGLSRGSANRLPPPADNPLLRAGLAFAGLNANAPLLGEIDTDNDGVLTAMEILSLDLTGTQLVVLSACETGLGEIHEGEGVYGLRRSFQEAGVNSVINSFWEVSDDGTQLLMSKFYDKYLSGTPPRQALRKARLEMVESMRWSAPFYWSAFVMVGRSS</sequence>
<dbReference type="Pfam" id="PF12770">
    <property type="entry name" value="CHAT"/>
    <property type="match status" value="1"/>
</dbReference>
<dbReference type="InterPro" id="IPR018247">
    <property type="entry name" value="EF_Hand_1_Ca_BS"/>
</dbReference>
<evidence type="ECO:0000256" key="1">
    <source>
        <dbReference type="PROSITE-ProRule" id="PRU00339"/>
    </source>
</evidence>
<dbReference type="Pfam" id="PF13374">
    <property type="entry name" value="TPR_10"/>
    <property type="match status" value="1"/>
</dbReference>
<dbReference type="PANTHER" id="PTHR46082:SF6">
    <property type="entry name" value="AAA+ ATPASE DOMAIN-CONTAINING PROTEIN-RELATED"/>
    <property type="match status" value="1"/>
</dbReference>